<evidence type="ECO:0000256" key="6">
    <source>
        <dbReference type="ARBA" id="ARBA00023136"/>
    </source>
</evidence>
<feature type="transmembrane region" description="Helical" evidence="7">
    <location>
        <begin position="6"/>
        <end position="27"/>
    </location>
</feature>
<accession>A0A847S5N6</accession>
<dbReference type="AlphaFoldDB" id="A0A847S5N6"/>
<keyword evidence="3" id="KW-1003">Cell membrane</keyword>
<gene>
    <name evidence="8" type="ORF">HF682_08325</name>
</gene>
<dbReference type="Pfam" id="PF01810">
    <property type="entry name" value="LysE"/>
    <property type="match status" value="1"/>
</dbReference>
<feature type="transmembrane region" description="Helical" evidence="7">
    <location>
        <begin position="65"/>
        <end position="88"/>
    </location>
</feature>
<dbReference type="Proteomes" id="UP000587991">
    <property type="component" value="Unassembled WGS sequence"/>
</dbReference>
<feature type="transmembrane region" description="Helical" evidence="7">
    <location>
        <begin position="150"/>
        <end position="169"/>
    </location>
</feature>
<proteinExistence type="inferred from homology"/>
<evidence type="ECO:0000256" key="3">
    <source>
        <dbReference type="ARBA" id="ARBA00022475"/>
    </source>
</evidence>
<comment type="subcellular location">
    <subcellularLocation>
        <location evidence="1">Cell membrane</location>
        <topology evidence="1">Multi-pass membrane protein</topology>
    </subcellularLocation>
</comment>
<keyword evidence="9" id="KW-1185">Reference proteome</keyword>
<comment type="caution">
    <text evidence="8">The sequence shown here is derived from an EMBL/GenBank/DDBJ whole genome shotgun (WGS) entry which is preliminary data.</text>
</comment>
<evidence type="ECO:0000256" key="5">
    <source>
        <dbReference type="ARBA" id="ARBA00022989"/>
    </source>
</evidence>
<reference evidence="8 9" key="1">
    <citation type="submission" date="2020-04" db="EMBL/GenBank/DDBJ databases">
        <title>Draft genome of Leeia sp. IMCC25680.</title>
        <authorList>
            <person name="Song J."/>
            <person name="Cho J.-C."/>
        </authorList>
    </citation>
    <scope>NUCLEOTIDE SEQUENCE [LARGE SCALE GENOMIC DNA]</scope>
    <source>
        <strain evidence="8 9">IMCC25680</strain>
    </source>
</reference>
<evidence type="ECO:0000256" key="7">
    <source>
        <dbReference type="SAM" id="Phobius"/>
    </source>
</evidence>
<keyword evidence="6 7" id="KW-0472">Membrane</keyword>
<dbReference type="PANTHER" id="PTHR30086:SF14">
    <property type="entry name" value="HOMOSERINE_HOMOSERINE LACTONE EFFLUX PROTEIN"/>
    <property type="match status" value="1"/>
</dbReference>
<organism evidence="8 9">
    <name type="scientific">Leeia aquatica</name>
    <dbReference type="NCBI Taxonomy" id="2725557"/>
    <lineage>
        <taxon>Bacteria</taxon>
        <taxon>Pseudomonadati</taxon>
        <taxon>Pseudomonadota</taxon>
        <taxon>Betaproteobacteria</taxon>
        <taxon>Neisseriales</taxon>
        <taxon>Leeiaceae</taxon>
        <taxon>Leeia</taxon>
    </lineage>
</organism>
<dbReference type="EMBL" id="JABAIM010000001">
    <property type="protein sequence ID" value="NLR75164.1"/>
    <property type="molecule type" value="Genomic_DNA"/>
</dbReference>
<evidence type="ECO:0000313" key="8">
    <source>
        <dbReference type="EMBL" id="NLR75164.1"/>
    </source>
</evidence>
<name>A0A847S5N6_9NEIS</name>
<dbReference type="InterPro" id="IPR001123">
    <property type="entry name" value="LeuE-type"/>
</dbReference>
<dbReference type="GO" id="GO:0005886">
    <property type="term" value="C:plasma membrane"/>
    <property type="evidence" value="ECO:0007669"/>
    <property type="project" value="UniProtKB-SubCell"/>
</dbReference>
<evidence type="ECO:0000313" key="9">
    <source>
        <dbReference type="Proteomes" id="UP000587991"/>
    </source>
</evidence>
<evidence type="ECO:0000256" key="1">
    <source>
        <dbReference type="ARBA" id="ARBA00004651"/>
    </source>
</evidence>
<feature type="transmembrane region" description="Helical" evidence="7">
    <location>
        <begin position="39"/>
        <end position="59"/>
    </location>
</feature>
<sequence length="206" mass="22011">MPLHTWLLYIVTVSVVIMTPGPGMLLVMNHALRYGTRPALATISGNACGVLCLMLVTAAGLGALLAASATAFVVLKLAGAAYLVYLGIRVWRAPATPFQVEAGVTMRPLTTLFRDGLLMALSNPKILLFFAALFPQFIDPHASQALQLGILASTHLSIELICSSLYLLGSRKLAPLLAEARRVRLFNRTTGGMFVGFGCLLGLSQR</sequence>
<comment type="similarity">
    <text evidence="2">Belongs to the Rht family.</text>
</comment>
<feature type="transmembrane region" description="Helical" evidence="7">
    <location>
        <begin position="185"/>
        <end position="203"/>
    </location>
</feature>
<evidence type="ECO:0000256" key="4">
    <source>
        <dbReference type="ARBA" id="ARBA00022692"/>
    </source>
</evidence>
<dbReference type="PANTHER" id="PTHR30086">
    <property type="entry name" value="ARGININE EXPORTER PROTEIN ARGO"/>
    <property type="match status" value="1"/>
</dbReference>
<protein>
    <submittedName>
        <fullName evidence="8">LysE family translocator</fullName>
    </submittedName>
</protein>
<keyword evidence="4 7" id="KW-0812">Transmembrane</keyword>
<keyword evidence="5 7" id="KW-1133">Transmembrane helix</keyword>
<dbReference type="GO" id="GO:0042970">
    <property type="term" value="F:homoserine transmembrane transporter activity"/>
    <property type="evidence" value="ECO:0007669"/>
    <property type="project" value="TreeGrafter"/>
</dbReference>
<dbReference type="PIRSF" id="PIRSF006324">
    <property type="entry name" value="LeuE"/>
    <property type="match status" value="1"/>
</dbReference>
<feature type="transmembrane region" description="Helical" evidence="7">
    <location>
        <begin position="116"/>
        <end position="138"/>
    </location>
</feature>
<dbReference type="RefSeq" id="WP_168876713.1">
    <property type="nucleotide sequence ID" value="NZ_JABAIM010000001.1"/>
</dbReference>
<evidence type="ECO:0000256" key="2">
    <source>
        <dbReference type="ARBA" id="ARBA00007928"/>
    </source>
</evidence>